<accession>A0A0D0BRM3</accession>
<gene>
    <name evidence="2" type="ORF">PAXRUDRAFT_41429</name>
    <name evidence="1" type="ORF">PAXRUDRAFT_94440</name>
</gene>
<dbReference type="EMBL" id="KN829127">
    <property type="protein sequence ID" value="KIK74142.1"/>
    <property type="molecule type" value="Genomic_DNA"/>
</dbReference>
<feature type="non-terminal residue" evidence="1">
    <location>
        <position position="1"/>
    </location>
</feature>
<evidence type="ECO:0000313" key="2">
    <source>
        <dbReference type="EMBL" id="KIK75898.1"/>
    </source>
</evidence>
<name>A0A0D0BRM3_9AGAM</name>
<feature type="non-terminal residue" evidence="1">
    <location>
        <position position="66"/>
    </location>
</feature>
<reference evidence="1" key="3">
    <citation type="submission" date="2015-02" db="EMBL/GenBank/DDBJ databases">
        <title>Evolutionary Origins and Diversification of the Mycorrhizal Mutualists.</title>
        <authorList>
            <consortium name="DOE Joint Genome Institute"/>
            <consortium name="Mycorrhizal Genomics Consortium"/>
            <person name="Kohler A."/>
            <person name="Kuo A."/>
            <person name="Nagy L.G."/>
            <person name="Floudas D."/>
            <person name="Copeland A."/>
            <person name="Barry K.W."/>
            <person name="Cichocki N."/>
            <person name="Veneault-Fourrey C."/>
            <person name="LaButti K."/>
            <person name="Lindquist E.A."/>
            <person name="Lipzen A."/>
            <person name="Lundell T."/>
            <person name="Morin E."/>
            <person name="Murat C."/>
            <person name="Riley R."/>
            <person name="Ohm R."/>
            <person name="Sun H."/>
            <person name="Tunlid A."/>
            <person name="Henrissat B."/>
            <person name="Grigoriev I.V."/>
            <person name="Hibbett D.S."/>
            <person name="Martin F."/>
        </authorList>
    </citation>
    <scope>NUCLEOTIDE SEQUENCE</scope>
    <source>
        <strain evidence="1">Ve08.2h10</strain>
    </source>
</reference>
<evidence type="ECO:0000313" key="1">
    <source>
        <dbReference type="EMBL" id="KIK74142.1"/>
    </source>
</evidence>
<sequence>QQYFPSDRLPMLWHAIPAIKELQTAWETKCDAAHFVLYKQAVQRGLQKIGKYYNRFNEKPVYILVL</sequence>
<proteinExistence type="predicted"/>
<dbReference type="Proteomes" id="UP000054538">
    <property type="component" value="Unassembled WGS sequence"/>
</dbReference>
<dbReference type="OrthoDB" id="3237158at2759"/>
<dbReference type="AlphaFoldDB" id="A0A0D0BRM3"/>
<keyword evidence="3" id="KW-1185">Reference proteome</keyword>
<dbReference type="HOGENOM" id="CLU_104896_2_0_1"/>
<reference evidence="3" key="2">
    <citation type="submission" date="2015-01" db="EMBL/GenBank/DDBJ databases">
        <title>Evolutionary Origins and Diversification of the Mycorrhizal Mutualists.</title>
        <authorList>
            <consortium name="DOE Joint Genome Institute"/>
            <consortium name="Mycorrhizal Genomics Consortium"/>
            <person name="Kohler A."/>
            <person name="Kuo A."/>
            <person name="Nagy L.G."/>
            <person name="Floudas D."/>
            <person name="Copeland A."/>
            <person name="Barry K.W."/>
            <person name="Cichocki N."/>
            <person name="Veneault-Fourrey C."/>
            <person name="LaButti K."/>
            <person name="Lindquist E.A."/>
            <person name="Lipzen A."/>
            <person name="Lundell T."/>
            <person name="Morin E."/>
            <person name="Murat C."/>
            <person name="Riley R."/>
            <person name="Ohm R."/>
            <person name="Sun H."/>
            <person name="Tunlid A."/>
            <person name="Henrissat B."/>
            <person name="Grigoriev I.V."/>
            <person name="Hibbett D.S."/>
            <person name="Martin F."/>
        </authorList>
    </citation>
    <scope>NUCLEOTIDE SEQUENCE [LARGE SCALE GENOMIC DNA]</scope>
    <source>
        <strain evidence="2 3">Ve08.2h10</strain>
    </source>
</reference>
<reference evidence="1 3" key="1">
    <citation type="submission" date="2014-04" db="EMBL/GenBank/DDBJ databases">
        <authorList>
            <consortium name="DOE Joint Genome Institute"/>
            <person name="Kuo A."/>
            <person name="Kohler A."/>
            <person name="Jargeat P."/>
            <person name="Nagy L.G."/>
            <person name="Floudas D."/>
            <person name="Copeland A."/>
            <person name="Barry K.W."/>
            <person name="Cichocki N."/>
            <person name="Veneault-Fourrey C."/>
            <person name="LaButti K."/>
            <person name="Lindquist E.A."/>
            <person name="Lipzen A."/>
            <person name="Lundell T."/>
            <person name="Morin E."/>
            <person name="Murat C."/>
            <person name="Sun H."/>
            <person name="Tunlid A."/>
            <person name="Henrissat B."/>
            <person name="Grigoriev I.V."/>
            <person name="Hibbett D.S."/>
            <person name="Martin F."/>
            <person name="Nordberg H.P."/>
            <person name="Cantor M.N."/>
            <person name="Hua S.X."/>
        </authorList>
    </citation>
    <scope>NUCLEOTIDE SEQUENCE [LARGE SCALE GENOMIC DNA]</scope>
    <source>
        <strain evidence="1 3">Ve08.2h10</strain>
    </source>
</reference>
<evidence type="ECO:0000313" key="3">
    <source>
        <dbReference type="Proteomes" id="UP000054538"/>
    </source>
</evidence>
<dbReference type="EMBL" id="KN827785">
    <property type="protein sequence ID" value="KIK75898.1"/>
    <property type="molecule type" value="Genomic_DNA"/>
</dbReference>
<organism evidence="1 3">
    <name type="scientific">Paxillus rubicundulus Ve08.2h10</name>
    <dbReference type="NCBI Taxonomy" id="930991"/>
    <lineage>
        <taxon>Eukaryota</taxon>
        <taxon>Fungi</taxon>
        <taxon>Dikarya</taxon>
        <taxon>Basidiomycota</taxon>
        <taxon>Agaricomycotina</taxon>
        <taxon>Agaricomycetes</taxon>
        <taxon>Agaricomycetidae</taxon>
        <taxon>Boletales</taxon>
        <taxon>Paxilineae</taxon>
        <taxon>Paxillaceae</taxon>
        <taxon>Paxillus</taxon>
    </lineage>
</organism>
<protein>
    <submittedName>
        <fullName evidence="1">Uncharacterized protein</fullName>
    </submittedName>
</protein>